<accession>A0ACC7LGU2</accession>
<evidence type="ECO:0000313" key="1">
    <source>
        <dbReference type="EMBL" id="MFH6602409.1"/>
    </source>
</evidence>
<gene>
    <name evidence="1" type="ORF">ACEZ3G_02890</name>
</gene>
<organism evidence="1 2">
    <name type="scientific">Meishania litoralis</name>
    <dbReference type="NCBI Taxonomy" id="3434685"/>
    <lineage>
        <taxon>Bacteria</taxon>
        <taxon>Pseudomonadati</taxon>
        <taxon>Bacteroidota</taxon>
        <taxon>Flavobacteriia</taxon>
        <taxon>Flavobacteriales</taxon>
        <taxon>Flavobacteriaceae</taxon>
        <taxon>Meishania</taxon>
    </lineage>
</organism>
<proteinExistence type="predicted"/>
<protein>
    <submittedName>
        <fullName evidence="1">SPOR domain-containing protein</fullName>
    </submittedName>
</protein>
<reference evidence="1" key="1">
    <citation type="submission" date="2024-09" db="EMBL/GenBank/DDBJ databases">
        <authorList>
            <person name="Liu J."/>
        </authorList>
    </citation>
    <scope>NUCLEOTIDE SEQUENCE</scope>
    <source>
        <strain evidence="1">NBU2967</strain>
    </source>
</reference>
<evidence type="ECO:0000313" key="2">
    <source>
        <dbReference type="Proteomes" id="UP001595191"/>
    </source>
</evidence>
<dbReference type="Proteomes" id="UP001595191">
    <property type="component" value="Unassembled WGS sequence"/>
</dbReference>
<sequence>MKSFFFMLAVTFATTYGRAQNGNINIKQDQKIAELLDIYKSANSDTEYYTIQVGFGSSSKAEKIKSEVEIDFPELPARTVFDSPTFRVRVGRFKKKLDAERKFIEVREKYPDAMLLKPKKSTK</sequence>
<comment type="caution">
    <text evidence="1">The sequence shown here is derived from an EMBL/GenBank/DDBJ whole genome shotgun (WGS) entry which is preliminary data.</text>
</comment>
<dbReference type="EMBL" id="JBHFPV010000001">
    <property type="protein sequence ID" value="MFH6602409.1"/>
    <property type="molecule type" value="Genomic_DNA"/>
</dbReference>
<keyword evidence="2" id="KW-1185">Reference proteome</keyword>
<name>A0ACC7LGU2_9FLAO</name>